<name>A0A5C7FQY2_9BACT</name>
<dbReference type="EMBL" id="VOXD01000008">
    <property type="protein sequence ID" value="TXF90280.1"/>
    <property type="molecule type" value="Genomic_DNA"/>
</dbReference>
<sequence length="576" mass="64035">MKNLLFLFVLVLLAGLPEAAAQQLLADRGVQAAGLWCFPVYGDELSYYYLPGRGRLGHTSDSIPEFSFLRYVTEKPAGDDARSVSAAGGGGIVNFLVLYDTPAEQVARASAALREKLDNDEVVLKGPWAFTSGRYLLVSFILQPDGTEKQAVLSTGTAPTLENNRVAFSFSLDPQRAQLLMESFKMKTPDISVVFELDYEGLTESYEAEIEVDFDEVRKSESYSAGGSVYFVGADVEVALDKMRRNNAIKMTTAGSDEHLDGLLSTVYDKLLTMLFQKVEPEKVPGGGAGMMDALGSMLGANGALGSRNTTGFGLSVGFKYKELKVSGKSHLKFNGRSTVSRKHFITFNIGDLWQQYGDREDLFRSVALYDPAFQQRAVHVNLDGSLERAFADMVNSVTVRMRKVHNSGATTLKEVMVDRRNFRDSTGQFRMVYLNDRDSSMTEWLSYEHQEVWQFTGGGTYTTDWDTTSAAMINLYTPFERRSISLEGDLDNLQSQGIRAASVKITYPFFDQERTDSRLLRPGDDPGLAPFEVTLPLGHEAIDYQISLMRSDGTPLRWRGTDQFGLIFFDEPPKD</sequence>
<reference evidence="2 3" key="1">
    <citation type="submission" date="2019-08" db="EMBL/GenBank/DDBJ databases">
        <title>Lewinella sp. strain SSH13 Genome sequencing and assembly.</title>
        <authorList>
            <person name="Kim I."/>
        </authorList>
    </citation>
    <scope>NUCLEOTIDE SEQUENCE [LARGE SCALE GENOMIC DNA]</scope>
    <source>
        <strain evidence="2 3">SSH13</strain>
    </source>
</reference>
<feature type="signal peptide" evidence="1">
    <location>
        <begin position="1"/>
        <end position="19"/>
    </location>
</feature>
<organism evidence="2 3">
    <name type="scientific">Neolewinella aurantiaca</name>
    <dbReference type="NCBI Taxonomy" id="2602767"/>
    <lineage>
        <taxon>Bacteria</taxon>
        <taxon>Pseudomonadati</taxon>
        <taxon>Bacteroidota</taxon>
        <taxon>Saprospiria</taxon>
        <taxon>Saprospirales</taxon>
        <taxon>Lewinellaceae</taxon>
        <taxon>Neolewinella</taxon>
    </lineage>
</organism>
<keyword evidence="3" id="KW-1185">Reference proteome</keyword>
<dbReference type="Proteomes" id="UP000321907">
    <property type="component" value="Unassembled WGS sequence"/>
</dbReference>
<evidence type="ECO:0000313" key="3">
    <source>
        <dbReference type="Proteomes" id="UP000321907"/>
    </source>
</evidence>
<dbReference type="AlphaFoldDB" id="A0A5C7FQY2"/>
<gene>
    <name evidence="2" type="ORF">FUA23_07105</name>
</gene>
<proteinExistence type="predicted"/>
<feature type="chain" id="PRO_5023133550" evidence="1">
    <location>
        <begin position="20"/>
        <end position="576"/>
    </location>
</feature>
<protein>
    <submittedName>
        <fullName evidence="2">Uncharacterized protein</fullName>
    </submittedName>
</protein>
<dbReference type="OrthoDB" id="1182264at2"/>
<evidence type="ECO:0000313" key="2">
    <source>
        <dbReference type="EMBL" id="TXF90280.1"/>
    </source>
</evidence>
<accession>A0A5C7FQY2</accession>
<evidence type="ECO:0000256" key="1">
    <source>
        <dbReference type="SAM" id="SignalP"/>
    </source>
</evidence>
<comment type="caution">
    <text evidence="2">The sequence shown here is derived from an EMBL/GenBank/DDBJ whole genome shotgun (WGS) entry which is preliminary data.</text>
</comment>
<dbReference type="RefSeq" id="WP_147930037.1">
    <property type="nucleotide sequence ID" value="NZ_VOXD01000008.1"/>
</dbReference>
<keyword evidence="1" id="KW-0732">Signal</keyword>